<dbReference type="InterPro" id="IPR029144">
    <property type="entry name" value="Thr_synth_N"/>
</dbReference>
<evidence type="ECO:0000256" key="6">
    <source>
        <dbReference type="ARBA" id="ARBA00022898"/>
    </source>
</evidence>
<comment type="caution">
    <text evidence="12">The sequence shown here is derived from an EMBL/GenBank/DDBJ whole genome shotgun (WGS) entry which is preliminary data.</text>
</comment>
<dbReference type="InterPro" id="IPR015943">
    <property type="entry name" value="WD40/YVTN_repeat-like_dom_sf"/>
</dbReference>
<dbReference type="Pfam" id="PF23414">
    <property type="entry name" value="Beta-prop_EML_2"/>
    <property type="match status" value="1"/>
</dbReference>
<feature type="repeat" description="WD" evidence="9">
    <location>
        <begin position="345"/>
        <end position="386"/>
    </location>
</feature>
<sequence length="2234" mass="248132">MRQPTPHEKVWKLEGNPPLMKSEAQDFTCLAFTNDNIPLQVYDEATDSVADSPTQGDTTLGRIVAGTAKGDLYVFWQPRKSPTLDVRQSWWELPAASWQLGDDICIENVQFESTAKLVEIIPHDVSTGNRFKISRHAQMELQDIHQRLTLKPDAKPLLDRLASLEYKGPLAHVTGPCSQVASNAKTGSIASAGADGNIHIWSLHLLDPMKVCGTRTLGLYTPLHGTASDGRHKLQLEQSLQIPSKARLTSLQWSGDRRLVAGLSNHSIWEADVASGEWSVVVEGCEGSLVLLNYPELSEKKTWRVLSNEGVSVLKYSPDGKYLAVGAKDNCMHVFDDSYKKVSKCEGHATYVSHIDWSVDGHLMQTNSADGEILYWQVHGASVRQITDSVVMRDILWDRWSCVFGWPVQGIWADDSACSDVSAVTLLDVAPKYKHRAADVHNVLVADRSDLRCFRWPCMKTPRQTFFKEEVREDDLTLREETIAPDNFTRISEMDHLNMSRDDGPPAKEEAIREGSTTDGIECGRAKFAFQGENPDELNLKEGEVIRILEKRQGDWWANSFSKMTKYRSTRGDVRNYSFEEAVLSGLASDRGLFVPEEDSFPSLPPNALTEWASLSYQDLAVEILSLFIDAKEIPRRDLEVLVKKAYTFGDANYRHKDVAPLVKVKDNLHVLELFHGPTFAFKDIALQFLGHLFEYFLERKNKHSDSVHQVTVVGATSGDTGSSAIYGLRNKKNVEVFILYPNGRVSDIQEQQMTSVLDDSVHNLAVQYNLGAVNSINWARILAQIVYYFYAYFRLPTHEKVAFSVPTGNFGDILAGFYAKRLGLPLDKLIVATNDNDILHRFFSSGKYHRTHVNHTTSPSMDICVSSNFERYLFALGGDDAVVLKDWMTKFESTGKLTVQGSLLKKAQADMSWTQEVQATIKQYHVHHDYLFDPHTAIGVAAADHYLESESPDATVVVLATAHYGKFLPTVLDALKEDGGEVKQHPILKALETLPRRSHLIENSVVSVKAFVESHVQRRDAKEGGGFLSGLPQSLLLQGSLVVAAAGLVADQDELSDRSSENHRSLTDAISDIFTGTRRTGLSFPNMGSWRKGNGNKYAENGDLEYLVENSDNLNFSTDAMDLAAANGHLDVVQWLHVHRSEGCTTKAFDGACANGRIAVVTWLHLNRMEGGTSEAMDGAASNGHLDIVKFLHKHRHDKERCTPAALDHAAGHGHLAVVVWLHFNRSEGCTTLAMDKAALNGHVEILNFLLEHRKERFSNVLSTLTALVKAGDVATFEWMAENVCDDLQYFAVMDAAVVESQVGILTYIYDKKHGFCSRAVRKKGNAATQAFLDASLHGQYWDATYPIDYAASHGFLLFVEYLHNTQLPQLASEMALNAAATNGHLDVVTFLHDSRSDGCTTDAMDGAATNGHLNIVTFLHHHRAEGCTVKAMDMAADYGHLETVKFLHAERAEGCTVYALNAAASSGHLEVVEFLASNQLGQPFLAIDFAVQHGHLDVVRYLHEQHGAMCLKSYFDLCADAATKAYLQDSTKHPALWDMEPLDFAAGEDREDLVAWFEQIGHSTYTAQAMDRAAANGFVDVVKRLHDTRTEGCTVDAMDYASANGHLSVLQTLYEYYGHRYTSLALDLAAGNGHLEVLVWFDSMTSDAPRMIQPTSNAMDWAARNGHLDVIEYLHDHKSTPCSPKALDLAAKMGHLDIVMWLYVTRGAVATPSTMDAAACGGHLEIVQYLHSTFPDVPWSSKTVDGALRAGHVEIADWCVAHGLPQSAATKDLAAKKGSLALVRRFCQDEPVSYLCDALEAATQYGHVTVVEFIHSMYRLFVLRKPYKKALKGKHVAVCRYLEATHLEFWAQNAVDVAASHNNLPWVQWLMAKKKEMASAAAIDHAAANGHFEMVQWLHDNGCACTTDAMDAAAALGRLDMVTWFHETRREGCTTDAMDLASQHGHFDVMRWLHLHREEGCTAYALNICAFTGRLDILQWLSEIISVSTKSSSVLADVQAEDFDPDLDPSEVEAMKALPDERTLQPPAPKEASRMKLKSDSTDMLDLSSEHGHVDMVVWLTEQTKMMASTDAMDKAAMNGHLGVVKYLHARRLEGCTHRAMDWAAANGHLEVVKFLSTNRGEGCTTHAMDLAAKFGHLEVLQWLYDNREEGCTMAAIEEATKNGHLEVVQWLYQESDEGSVLNVIDYAVMQGHVEIVQWLHEAKSEHWSAAAVDAARHKRHTAVLEYVDSWL</sequence>
<reference evidence="12 13" key="1">
    <citation type="submission" date="2018-08" db="EMBL/GenBank/DDBJ databases">
        <title>Aphanomyces genome sequencing and annotation.</title>
        <authorList>
            <person name="Minardi D."/>
            <person name="Oidtmann B."/>
            <person name="Van Der Giezen M."/>
            <person name="Studholme D.J."/>
        </authorList>
    </citation>
    <scope>NUCLEOTIDE SEQUENCE [LARGE SCALE GENOMIC DNA]</scope>
    <source>
        <strain evidence="12 13">D2</strain>
    </source>
</reference>
<dbReference type="PROSITE" id="PS50082">
    <property type="entry name" value="WD_REPEATS_2"/>
    <property type="match status" value="1"/>
</dbReference>
<dbReference type="InterPro" id="IPR004450">
    <property type="entry name" value="Thr_synthase-like"/>
</dbReference>
<dbReference type="Pfam" id="PF14821">
    <property type="entry name" value="Thr_synth_N"/>
    <property type="match status" value="1"/>
</dbReference>
<dbReference type="InterPro" id="IPR036028">
    <property type="entry name" value="SH3-like_dom_sf"/>
</dbReference>
<evidence type="ECO:0000256" key="7">
    <source>
        <dbReference type="PIRSR" id="PIRSR604450-51"/>
    </source>
</evidence>
<dbReference type="Gene3D" id="3.90.1380.10">
    <property type="entry name" value="Threonine synthase, N-terminal domain"/>
    <property type="match status" value="1"/>
</dbReference>
<dbReference type="InterPro" id="IPR001680">
    <property type="entry name" value="WD40_rpt"/>
</dbReference>
<evidence type="ECO:0000256" key="10">
    <source>
        <dbReference type="SAM" id="MobiDB-lite"/>
    </source>
</evidence>
<comment type="similarity">
    <text evidence="2">Belongs to the threonine synthase family.</text>
</comment>
<dbReference type="InterPro" id="IPR036770">
    <property type="entry name" value="Ankyrin_rpt-contain_sf"/>
</dbReference>
<name>A0A397E3U7_APHAT</name>
<accession>A0A397E3U7</accession>
<feature type="modified residue" description="N6-(pyridoxal phosphate)lysine" evidence="7">
    <location>
        <position position="683"/>
    </location>
</feature>
<keyword evidence="3 8" id="KW-0728">SH3 domain</keyword>
<dbReference type="SUPFAM" id="SSF117289">
    <property type="entry name" value="Nucleoporin domain"/>
    <property type="match status" value="1"/>
</dbReference>
<keyword evidence="6 7" id="KW-0663">Pyridoxal phosphate</keyword>
<keyword evidence="4 9" id="KW-0853">WD repeat</keyword>
<evidence type="ECO:0000256" key="3">
    <source>
        <dbReference type="ARBA" id="ARBA00022443"/>
    </source>
</evidence>
<dbReference type="CDD" id="cd01560">
    <property type="entry name" value="Thr-synth_2"/>
    <property type="match status" value="1"/>
</dbReference>
<dbReference type="InterPro" id="IPR036052">
    <property type="entry name" value="TrpB-like_PALP_sf"/>
</dbReference>
<dbReference type="Gene3D" id="2.130.10.10">
    <property type="entry name" value="YVTN repeat-like/Quinoprotein amine dehydrogenase"/>
    <property type="match status" value="1"/>
</dbReference>
<dbReference type="SMART" id="SM00320">
    <property type="entry name" value="WD40"/>
    <property type="match status" value="4"/>
</dbReference>
<gene>
    <name evidence="12" type="ORF">DYB30_003577</name>
</gene>
<evidence type="ECO:0000259" key="11">
    <source>
        <dbReference type="PROSITE" id="PS50002"/>
    </source>
</evidence>
<dbReference type="Pfam" id="PF24857">
    <property type="entry name" value="THR4_C"/>
    <property type="match status" value="1"/>
</dbReference>
<dbReference type="SUPFAM" id="SSF48403">
    <property type="entry name" value="Ankyrin repeat"/>
    <property type="match status" value="4"/>
</dbReference>
<dbReference type="Pfam" id="PF12796">
    <property type="entry name" value="Ank_2"/>
    <property type="match status" value="3"/>
</dbReference>
<dbReference type="Pfam" id="PF13637">
    <property type="entry name" value="Ank_4"/>
    <property type="match status" value="1"/>
</dbReference>
<evidence type="ECO:0000313" key="12">
    <source>
        <dbReference type="EMBL" id="RHY72835.1"/>
    </source>
</evidence>
<evidence type="ECO:0000256" key="1">
    <source>
        <dbReference type="ARBA" id="ARBA00001933"/>
    </source>
</evidence>
<dbReference type="PROSITE" id="PS50294">
    <property type="entry name" value="WD_REPEATS_REGION"/>
    <property type="match status" value="1"/>
</dbReference>
<feature type="region of interest" description="Disordered" evidence="10">
    <location>
        <begin position="2019"/>
        <end position="2038"/>
    </location>
</feature>
<dbReference type="SUPFAM" id="SSF53686">
    <property type="entry name" value="Tryptophan synthase beta subunit-like PLP-dependent enzymes"/>
    <property type="match status" value="1"/>
</dbReference>
<dbReference type="InterPro" id="IPR037158">
    <property type="entry name" value="Thr_synth_N_sf"/>
</dbReference>
<dbReference type="Pfam" id="PF00018">
    <property type="entry name" value="SH3_1"/>
    <property type="match status" value="1"/>
</dbReference>
<dbReference type="InterPro" id="IPR052050">
    <property type="entry name" value="SecEffector_AnkRepeat"/>
</dbReference>
<keyword evidence="5" id="KW-0677">Repeat</keyword>
<evidence type="ECO:0000256" key="5">
    <source>
        <dbReference type="ARBA" id="ARBA00022737"/>
    </source>
</evidence>
<evidence type="ECO:0000256" key="4">
    <source>
        <dbReference type="ARBA" id="ARBA00022574"/>
    </source>
</evidence>
<dbReference type="EMBL" id="QUTD01003439">
    <property type="protein sequence ID" value="RHY72835.1"/>
    <property type="molecule type" value="Genomic_DNA"/>
</dbReference>
<dbReference type="Proteomes" id="UP000266643">
    <property type="component" value="Unassembled WGS sequence"/>
</dbReference>
<organism evidence="12 13">
    <name type="scientific">Aphanomyces astaci</name>
    <name type="common">Crayfish plague agent</name>
    <dbReference type="NCBI Taxonomy" id="112090"/>
    <lineage>
        <taxon>Eukaryota</taxon>
        <taxon>Sar</taxon>
        <taxon>Stramenopiles</taxon>
        <taxon>Oomycota</taxon>
        <taxon>Saprolegniomycetes</taxon>
        <taxon>Saprolegniales</taxon>
        <taxon>Verrucalvaceae</taxon>
        <taxon>Aphanomyces</taxon>
    </lineage>
</organism>
<dbReference type="PANTHER" id="PTHR46586">
    <property type="entry name" value="ANKYRIN REPEAT-CONTAINING PROTEIN"/>
    <property type="match status" value="1"/>
</dbReference>
<dbReference type="VEuPathDB" id="FungiDB:H257_15420"/>
<dbReference type="Gene3D" id="3.40.50.1100">
    <property type="match status" value="2"/>
</dbReference>
<protein>
    <recommendedName>
        <fullName evidence="11">SH3 domain-containing protein</fullName>
    </recommendedName>
</protein>
<dbReference type="CDD" id="cd00174">
    <property type="entry name" value="SH3"/>
    <property type="match status" value="1"/>
</dbReference>
<dbReference type="Gene3D" id="1.25.40.20">
    <property type="entry name" value="Ankyrin repeat-containing domain"/>
    <property type="match status" value="7"/>
</dbReference>
<feature type="domain" description="SH3" evidence="11">
    <location>
        <begin position="519"/>
        <end position="584"/>
    </location>
</feature>
<dbReference type="VEuPathDB" id="FungiDB:H257_15418"/>
<evidence type="ECO:0000256" key="8">
    <source>
        <dbReference type="PROSITE-ProRule" id="PRU00192"/>
    </source>
</evidence>
<dbReference type="PANTHER" id="PTHR46586:SF3">
    <property type="entry name" value="ANKYRIN REPEAT-CONTAINING PROTEIN"/>
    <property type="match status" value="1"/>
</dbReference>
<dbReference type="Gene3D" id="2.30.30.40">
    <property type="entry name" value="SH3 Domains"/>
    <property type="match status" value="1"/>
</dbReference>
<dbReference type="InterPro" id="IPR055442">
    <property type="entry name" value="Beta-prop_EML-like_2nd"/>
</dbReference>
<proteinExistence type="inferred from homology"/>
<dbReference type="SMART" id="SM00248">
    <property type="entry name" value="ANK"/>
    <property type="match status" value="11"/>
</dbReference>
<evidence type="ECO:0000256" key="9">
    <source>
        <dbReference type="PROSITE-ProRule" id="PRU00221"/>
    </source>
</evidence>
<dbReference type="SMART" id="SM00326">
    <property type="entry name" value="SH3"/>
    <property type="match status" value="1"/>
</dbReference>
<dbReference type="InterPro" id="IPR002110">
    <property type="entry name" value="Ankyrin_rpt"/>
</dbReference>
<evidence type="ECO:0000313" key="13">
    <source>
        <dbReference type="Proteomes" id="UP000266643"/>
    </source>
</evidence>
<dbReference type="PROSITE" id="PS50002">
    <property type="entry name" value="SH3"/>
    <property type="match status" value="1"/>
</dbReference>
<evidence type="ECO:0000256" key="2">
    <source>
        <dbReference type="ARBA" id="ARBA00005517"/>
    </source>
</evidence>
<comment type="cofactor">
    <cofactor evidence="1 7">
        <name>pyridoxal 5'-phosphate</name>
        <dbReference type="ChEBI" id="CHEBI:597326"/>
    </cofactor>
</comment>
<dbReference type="NCBIfam" id="TIGR00260">
    <property type="entry name" value="thrC"/>
    <property type="match status" value="1"/>
</dbReference>
<dbReference type="SUPFAM" id="SSF50044">
    <property type="entry name" value="SH3-domain"/>
    <property type="match status" value="1"/>
</dbReference>
<dbReference type="VEuPathDB" id="FungiDB:H257_15419"/>
<dbReference type="InterPro" id="IPR001452">
    <property type="entry name" value="SH3_domain"/>
</dbReference>